<feature type="region of interest" description="Disordered" evidence="1">
    <location>
        <begin position="202"/>
        <end position="229"/>
    </location>
</feature>
<dbReference type="STRING" id="4081.A0A3Q7EWG4"/>
<dbReference type="PANTHER" id="PTHR11439">
    <property type="entry name" value="GAG-POL-RELATED RETROTRANSPOSON"/>
    <property type="match status" value="1"/>
</dbReference>
<dbReference type="PANTHER" id="PTHR11439:SF441">
    <property type="entry name" value="REVERSE TRANSCRIPTASE TY1_COPIA-TYPE DOMAIN-CONTAINING PROTEIN"/>
    <property type="match status" value="1"/>
</dbReference>
<proteinExistence type="predicted"/>
<protein>
    <recommendedName>
        <fullName evidence="4">Reverse transcriptase Ty1/copia-type domain-containing protein</fullName>
    </recommendedName>
</protein>
<name>A0A3Q7EWG4_SOLLC</name>
<dbReference type="InterPro" id="IPR043502">
    <property type="entry name" value="DNA/RNA_pol_sf"/>
</dbReference>
<evidence type="ECO:0000256" key="1">
    <source>
        <dbReference type="SAM" id="MobiDB-lite"/>
    </source>
</evidence>
<feature type="region of interest" description="Disordered" evidence="1">
    <location>
        <begin position="1"/>
        <end position="40"/>
    </location>
</feature>
<dbReference type="AlphaFoldDB" id="A0A3Q7EWG4"/>
<dbReference type="InParanoid" id="A0A3Q7EWG4"/>
<dbReference type="CDD" id="cd09272">
    <property type="entry name" value="RNase_HI_RT_Ty1"/>
    <property type="match status" value="1"/>
</dbReference>
<evidence type="ECO:0008006" key="4">
    <source>
        <dbReference type="Google" id="ProtNLM"/>
    </source>
</evidence>
<reference evidence="2" key="2">
    <citation type="submission" date="2019-01" db="UniProtKB">
        <authorList>
            <consortium name="EnsemblPlants"/>
        </authorList>
    </citation>
    <scope>IDENTIFICATION</scope>
    <source>
        <strain evidence="2">cv. Heinz 1706</strain>
    </source>
</reference>
<organism evidence="2">
    <name type="scientific">Solanum lycopersicum</name>
    <name type="common">Tomato</name>
    <name type="synonym">Lycopersicon esculentum</name>
    <dbReference type="NCBI Taxonomy" id="4081"/>
    <lineage>
        <taxon>Eukaryota</taxon>
        <taxon>Viridiplantae</taxon>
        <taxon>Streptophyta</taxon>
        <taxon>Embryophyta</taxon>
        <taxon>Tracheophyta</taxon>
        <taxon>Spermatophyta</taxon>
        <taxon>Magnoliopsida</taxon>
        <taxon>eudicotyledons</taxon>
        <taxon>Gunneridae</taxon>
        <taxon>Pentapetalae</taxon>
        <taxon>asterids</taxon>
        <taxon>lamiids</taxon>
        <taxon>Solanales</taxon>
        <taxon>Solanaceae</taxon>
        <taxon>Solanoideae</taxon>
        <taxon>Solaneae</taxon>
        <taxon>Solanum</taxon>
        <taxon>Solanum subgen. Lycopersicon</taxon>
    </lineage>
</organism>
<accession>A0A3Q7EWG4</accession>
<dbReference type="SUPFAM" id="SSF56672">
    <property type="entry name" value="DNA/RNA polymerases"/>
    <property type="match status" value="1"/>
</dbReference>
<evidence type="ECO:0000313" key="3">
    <source>
        <dbReference type="Proteomes" id="UP000004994"/>
    </source>
</evidence>
<dbReference type="Gramene" id="Solyc02g024047.1.1">
    <property type="protein sequence ID" value="Solyc02g024047.1.1"/>
    <property type="gene ID" value="Solyc02g024047.1"/>
</dbReference>
<sequence>MVSEPMECDSCRSGGSVSNGSGGNGSQGYRSQGNVKSHKPQRSGYLYCDHCEMRGHSRADCNKLKYCTHCHKHGHLKDSQQQYGSGSGSGSVPQFTPDQYKQVLQMLNKPLIHEGNAASTNINANAAGNFAEHSKFDSPSFDWIVDSGATDHMVGTKNVLTNESTVMSSGHVQLPNGDSSRVTHSDMQAIVSDDETQVSAPVLNDQDDDHEPTMSTTIERRQSTRTSRPPLWQKDFVTTTKSRSRSNCLYSLGDSVDYSSSSNPLLSDIGAYQRLVGRLIYLTITRPDLSYAVQSLSQFMNAPKRSHMDAALRVVRYIKQNPGSGILLAAQSSDSLQAYCDADWGSCLDTRKSITGYMVKFGDSLLSWKSKKQSTVSRSSAEAEYRSMASTVAEVT</sequence>
<dbReference type="EnsemblPlants" id="Solyc02g024047.1.1">
    <property type="protein sequence ID" value="Solyc02g024047.1.1"/>
    <property type="gene ID" value="Solyc02g024047.1"/>
</dbReference>
<evidence type="ECO:0000313" key="2">
    <source>
        <dbReference type="EnsemblPlants" id="Solyc02g024047.1.1"/>
    </source>
</evidence>
<keyword evidence="3" id="KW-1185">Reference proteome</keyword>
<reference evidence="2" key="1">
    <citation type="journal article" date="2012" name="Nature">
        <title>The tomato genome sequence provides insights into fleshy fruit evolution.</title>
        <authorList>
            <consortium name="Tomato Genome Consortium"/>
        </authorList>
    </citation>
    <scope>NUCLEOTIDE SEQUENCE [LARGE SCALE GENOMIC DNA]</scope>
    <source>
        <strain evidence="2">cv. Heinz 1706</strain>
    </source>
</reference>
<dbReference type="Proteomes" id="UP000004994">
    <property type="component" value="Chromosome 2"/>
</dbReference>